<accession>A0A345F6V4</accession>
<proteinExistence type="predicted"/>
<dbReference type="KEGG" id="vg:41700327"/>
<dbReference type="GO" id="GO:0019028">
    <property type="term" value="C:viral capsid"/>
    <property type="evidence" value="ECO:0007669"/>
    <property type="project" value="UniProtKB-KW"/>
</dbReference>
<name>A0A345F6V4_9VIRU</name>
<keyword evidence="1" id="KW-0946">Virion</keyword>
<sequence length="321" mass="36888">MESEKLVIVSAKVPFRRTSMAKDTTAARTDFLSSLWRMSLNSKLISKMRQRTCYSRLCHSCCTSAYCKILARGRQREERLRRRKLPIMSTGEIRMEPLPVTREGEAWLELEIARKMKGKLTLQETNGRNSILTVAQPKEMVMDLDRPEMRDILFNLDFTKRLIDQDVFVCSYLVKKAKRVGVEVCTDFHCYFVDTDMTVSALLDAIEIASFFGCINSAVFEICATGSCLCKVGLRELIIEVEKRTIEIPLKCGYHGIKHLTEVEDRQWKVLCANPLIKLEEIEEIYIFWNSLGLKNHERHVKALLDVNGLKESTLRILGAI</sequence>
<organism evidence="1">
    <name type="scientific">Ribes americanum virus A</name>
    <dbReference type="NCBI Taxonomy" id="1569057"/>
    <lineage>
        <taxon>Viruses</taxon>
        <taxon>Riboviria</taxon>
        <taxon>Orthornavirae</taxon>
        <taxon>Kitrinoviricota</taxon>
        <taxon>Alsuviricetes</taxon>
        <taxon>Tymovirales</taxon>
        <taxon>Betaflexiviridae</taxon>
        <taxon>Trivirinae</taxon>
        <taxon>Ravavirus</taxon>
        <taxon>Ravavirus alpharibis</taxon>
    </lineage>
</organism>
<dbReference type="GeneID" id="41700327"/>
<dbReference type="RefSeq" id="YP_009553500.1">
    <property type="nucleotide sequence ID" value="NC_040797.1"/>
</dbReference>
<evidence type="ECO:0000313" key="1">
    <source>
        <dbReference type="EMBL" id="AXG24095.1"/>
    </source>
</evidence>
<protein>
    <submittedName>
        <fullName evidence="1">Putative coat protein</fullName>
    </submittedName>
</protein>
<reference evidence="1" key="1">
    <citation type="submission" date="2017-05" db="EMBL/GenBank/DDBJ databases">
        <title>A Virus in American Blackcurrant (Ribes americanum) with Distinct Genome Features Reshapes Classification in the Tymovirales.</title>
        <authorList>
            <person name="Thekke-Veetil T."/>
            <person name="Ho T."/>
            <person name="Postman J.D."/>
            <person name="Martin R.R."/>
            <person name="Tzanetakis I.E."/>
        </authorList>
    </citation>
    <scope>NUCLEOTIDE SEQUENCE [LARGE SCALE GENOMIC DNA]</scope>
    <source>
        <strain evidence="1">Oregon</strain>
    </source>
</reference>
<dbReference type="EMBL" id="MF166685">
    <property type="protein sequence ID" value="AXG24095.1"/>
    <property type="molecule type" value="Genomic_RNA"/>
</dbReference>
<keyword evidence="2" id="KW-1185">Reference proteome</keyword>
<keyword evidence="1" id="KW-0167">Capsid protein</keyword>
<dbReference type="Proteomes" id="UP000290750">
    <property type="component" value="Segment"/>
</dbReference>
<evidence type="ECO:0000313" key="2">
    <source>
        <dbReference type="Proteomes" id="UP000290750"/>
    </source>
</evidence>